<feature type="region of interest" description="Disordered" evidence="1">
    <location>
        <begin position="195"/>
        <end position="254"/>
    </location>
</feature>
<gene>
    <name evidence="2" type="ORF">DB88DRAFT_475238</name>
</gene>
<evidence type="ECO:0000313" key="3">
    <source>
        <dbReference type="Proteomes" id="UP001182556"/>
    </source>
</evidence>
<reference evidence="2" key="1">
    <citation type="submission" date="2023-02" db="EMBL/GenBank/DDBJ databases">
        <title>Identification and recombinant expression of a fungal hydrolase from Papiliotrema laurentii that hydrolyzes apple cutin and clears colloidal polyester polyurethane.</title>
        <authorList>
            <consortium name="DOE Joint Genome Institute"/>
            <person name="Roman V.A."/>
            <person name="Bojanowski C."/>
            <person name="Crable B.R."/>
            <person name="Wagner D.N."/>
            <person name="Hung C.S."/>
            <person name="Nadeau L.J."/>
            <person name="Schratz L."/>
            <person name="Haridas S."/>
            <person name="Pangilinan J."/>
            <person name="Lipzen A."/>
            <person name="Na H."/>
            <person name="Yan M."/>
            <person name="Ng V."/>
            <person name="Grigoriev I.V."/>
            <person name="Spatafora J.W."/>
            <person name="Barlow D."/>
            <person name="Biffinger J."/>
            <person name="Kelley-Loughnane N."/>
            <person name="Varaljay V.A."/>
            <person name="Crookes-Goodson W.J."/>
        </authorList>
    </citation>
    <scope>NUCLEOTIDE SEQUENCE</scope>
    <source>
        <strain evidence="2">5307AH</strain>
    </source>
</reference>
<proteinExistence type="predicted"/>
<name>A0AAD9CTP8_PAPLA</name>
<accession>A0AAD9CTP8</accession>
<dbReference type="AlphaFoldDB" id="A0AAD9CTP8"/>
<protein>
    <submittedName>
        <fullName evidence="2">Uncharacterized protein</fullName>
    </submittedName>
</protein>
<evidence type="ECO:0000313" key="2">
    <source>
        <dbReference type="EMBL" id="KAK1921352.1"/>
    </source>
</evidence>
<evidence type="ECO:0000256" key="1">
    <source>
        <dbReference type="SAM" id="MobiDB-lite"/>
    </source>
</evidence>
<feature type="compositionally biased region" description="Basic and acidic residues" evidence="1">
    <location>
        <begin position="241"/>
        <end position="251"/>
    </location>
</feature>
<organism evidence="2 3">
    <name type="scientific">Papiliotrema laurentii</name>
    <name type="common">Cryptococcus laurentii</name>
    <dbReference type="NCBI Taxonomy" id="5418"/>
    <lineage>
        <taxon>Eukaryota</taxon>
        <taxon>Fungi</taxon>
        <taxon>Dikarya</taxon>
        <taxon>Basidiomycota</taxon>
        <taxon>Agaricomycotina</taxon>
        <taxon>Tremellomycetes</taxon>
        <taxon>Tremellales</taxon>
        <taxon>Rhynchogastremaceae</taxon>
        <taxon>Papiliotrema</taxon>
    </lineage>
</organism>
<dbReference type="EMBL" id="JAODAN010000011">
    <property type="protein sequence ID" value="KAK1921352.1"/>
    <property type="molecule type" value="Genomic_DNA"/>
</dbReference>
<sequence length="285" mass="31412">MSLTQTDGETANYNPHLPLNDRAVLSAVYWYEDDPSTQRWLSQLHRSVESNGNRSMTPQSLRMLRHFEAANGLDLVSALKTQLSVALKDQKSNGTYDVHFGGGYLAHEKELDEVARMVDSRLQSLDGTPTSLSCDTVITTIKSGEGAFVKLCIAPLTTNTLCQFANLSLGHPGYECQSRASDRRPPTTYGEFRLPDAKGGEGRRCPAANPEGGIFRKQRRTTRTRSENVKEPAGKQRKLGRSRDEGADGHIRGKAAMTLSLDSRPQEALSYHTTKSSISAFAPQR</sequence>
<comment type="caution">
    <text evidence="2">The sequence shown here is derived from an EMBL/GenBank/DDBJ whole genome shotgun (WGS) entry which is preliminary data.</text>
</comment>
<feature type="compositionally biased region" description="Basic and acidic residues" evidence="1">
    <location>
        <begin position="195"/>
        <end position="204"/>
    </location>
</feature>
<keyword evidence="3" id="KW-1185">Reference proteome</keyword>
<dbReference type="Proteomes" id="UP001182556">
    <property type="component" value="Unassembled WGS sequence"/>
</dbReference>
<feature type="region of interest" description="Disordered" evidence="1">
    <location>
        <begin position="266"/>
        <end position="285"/>
    </location>
</feature>
<feature type="compositionally biased region" description="Basic and acidic residues" evidence="1">
    <location>
        <begin position="224"/>
        <end position="234"/>
    </location>
</feature>